<dbReference type="GO" id="GO:0005829">
    <property type="term" value="C:cytosol"/>
    <property type="evidence" value="ECO:0007669"/>
    <property type="project" value="TreeGrafter"/>
</dbReference>
<sequence>MDVAVRGIQLASFLGDCPLFRGVIPEVLEYLSVNARTVSTKRGGSIVTSGMEPTALYLVLCGQVKLSILSSGGSERVVNILFQGDSFGISSLFSGQPMTISAHALNRCEVVELHKDAILSAAYRWPELSAALLQHMGACLDNLYADLESCCLKSATQRVAGYLLKIAGEDLCGDKPREVVLPVSKSVVASSLDLTPETFSRELHRLSTRKLISVKHKNILISDVSGLQTLAK</sequence>
<dbReference type="SUPFAM" id="SSF51206">
    <property type="entry name" value="cAMP-binding domain-like"/>
    <property type="match status" value="1"/>
</dbReference>
<feature type="domain" description="Cyclic nucleotide-binding" evidence="4">
    <location>
        <begin position="19"/>
        <end position="118"/>
    </location>
</feature>
<keyword evidence="2" id="KW-0238">DNA-binding</keyword>
<accession>A0A370DPK5</accession>
<dbReference type="SUPFAM" id="SSF46785">
    <property type="entry name" value="Winged helix' DNA-binding domain"/>
    <property type="match status" value="1"/>
</dbReference>
<evidence type="ECO:0000259" key="4">
    <source>
        <dbReference type="PROSITE" id="PS50042"/>
    </source>
</evidence>
<keyword evidence="7" id="KW-1185">Reference proteome</keyword>
<keyword evidence="1" id="KW-0805">Transcription regulation</keyword>
<dbReference type="Pfam" id="PF13545">
    <property type="entry name" value="HTH_Crp_2"/>
    <property type="match status" value="1"/>
</dbReference>
<gene>
    <name evidence="6" type="ORF">DIZ78_09080</name>
</gene>
<dbReference type="InterPro" id="IPR050397">
    <property type="entry name" value="Env_Response_Regulators"/>
</dbReference>
<dbReference type="InterPro" id="IPR036388">
    <property type="entry name" value="WH-like_DNA-bd_sf"/>
</dbReference>
<proteinExistence type="predicted"/>
<dbReference type="Gene3D" id="2.60.120.10">
    <property type="entry name" value="Jelly Rolls"/>
    <property type="match status" value="1"/>
</dbReference>
<dbReference type="AlphaFoldDB" id="A0A370DPK5"/>
<dbReference type="SMART" id="SM00100">
    <property type="entry name" value="cNMP"/>
    <property type="match status" value="1"/>
</dbReference>
<dbReference type="InterPro" id="IPR000595">
    <property type="entry name" value="cNMP-bd_dom"/>
</dbReference>
<dbReference type="PROSITE" id="PS51063">
    <property type="entry name" value="HTH_CRP_2"/>
    <property type="match status" value="1"/>
</dbReference>
<dbReference type="GO" id="GO:0003677">
    <property type="term" value="F:DNA binding"/>
    <property type="evidence" value="ECO:0007669"/>
    <property type="project" value="UniProtKB-KW"/>
</dbReference>
<dbReference type="InterPro" id="IPR014710">
    <property type="entry name" value="RmlC-like_jellyroll"/>
</dbReference>
<keyword evidence="3" id="KW-0804">Transcription</keyword>
<dbReference type="InterPro" id="IPR036390">
    <property type="entry name" value="WH_DNA-bd_sf"/>
</dbReference>
<evidence type="ECO:0000313" key="7">
    <source>
        <dbReference type="Proteomes" id="UP000254771"/>
    </source>
</evidence>
<evidence type="ECO:0000259" key="5">
    <source>
        <dbReference type="PROSITE" id="PS51063"/>
    </source>
</evidence>
<dbReference type="Proteomes" id="UP000254771">
    <property type="component" value="Unassembled WGS sequence"/>
</dbReference>
<evidence type="ECO:0000256" key="2">
    <source>
        <dbReference type="ARBA" id="ARBA00023125"/>
    </source>
</evidence>
<evidence type="ECO:0000256" key="3">
    <source>
        <dbReference type="ARBA" id="ARBA00023163"/>
    </source>
</evidence>
<reference evidence="6 7" key="1">
    <citation type="journal article" date="2018" name="ISME J.">
        <title>Endosymbiont genomes yield clues of tubeworm success.</title>
        <authorList>
            <person name="Li Y."/>
            <person name="Liles M.R."/>
            <person name="Halanych K.M."/>
        </authorList>
    </citation>
    <scope>NUCLEOTIDE SEQUENCE [LARGE SCALE GENOMIC DNA]</scope>
    <source>
        <strain evidence="6">A1462</strain>
    </source>
</reference>
<dbReference type="GO" id="GO:0003700">
    <property type="term" value="F:DNA-binding transcription factor activity"/>
    <property type="evidence" value="ECO:0007669"/>
    <property type="project" value="TreeGrafter"/>
</dbReference>
<dbReference type="PANTHER" id="PTHR24567:SF28">
    <property type="entry name" value="LISTERIOLYSIN REGULATORY PROTEIN"/>
    <property type="match status" value="1"/>
</dbReference>
<evidence type="ECO:0008006" key="8">
    <source>
        <dbReference type="Google" id="ProtNLM"/>
    </source>
</evidence>
<evidence type="ECO:0000313" key="6">
    <source>
        <dbReference type="EMBL" id="RDH86314.1"/>
    </source>
</evidence>
<dbReference type="EMBL" id="QFXE01000010">
    <property type="protein sequence ID" value="RDH86314.1"/>
    <property type="molecule type" value="Genomic_DNA"/>
</dbReference>
<organism evidence="6 7">
    <name type="scientific">endosymbiont of Escarpia spicata</name>
    <dbReference type="NCBI Taxonomy" id="2200908"/>
    <lineage>
        <taxon>Bacteria</taxon>
        <taxon>Pseudomonadati</taxon>
        <taxon>Pseudomonadota</taxon>
        <taxon>Gammaproteobacteria</taxon>
        <taxon>sulfur-oxidizing symbionts</taxon>
    </lineage>
</organism>
<dbReference type="PANTHER" id="PTHR24567">
    <property type="entry name" value="CRP FAMILY TRANSCRIPTIONAL REGULATORY PROTEIN"/>
    <property type="match status" value="1"/>
</dbReference>
<dbReference type="SMART" id="SM00419">
    <property type="entry name" value="HTH_CRP"/>
    <property type="match status" value="1"/>
</dbReference>
<comment type="caution">
    <text evidence="6">The sequence shown here is derived from an EMBL/GenBank/DDBJ whole genome shotgun (WGS) entry which is preliminary data.</text>
</comment>
<dbReference type="PROSITE" id="PS50042">
    <property type="entry name" value="CNMP_BINDING_3"/>
    <property type="match status" value="1"/>
</dbReference>
<evidence type="ECO:0000256" key="1">
    <source>
        <dbReference type="ARBA" id="ARBA00023015"/>
    </source>
</evidence>
<name>A0A370DPK5_9GAMM</name>
<dbReference type="InterPro" id="IPR018490">
    <property type="entry name" value="cNMP-bd_dom_sf"/>
</dbReference>
<dbReference type="Pfam" id="PF00027">
    <property type="entry name" value="cNMP_binding"/>
    <property type="match status" value="1"/>
</dbReference>
<feature type="domain" description="HTH crp-type" evidence="5">
    <location>
        <begin position="153"/>
        <end position="225"/>
    </location>
</feature>
<dbReference type="Gene3D" id="1.10.10.10">
    <property type="entry name" value="Winged helix-like DNA-binding domain superfamily/Winged helix DNA-binding domain"/>
    <property type="match status" value="1"/>
</dbReference>
<dbReference type="InterPro" id="IPR012318">
    <property type="entry name" value="HTH_CRP"/>
</dbReference>
<dbReference type="CDD" id="cd00038">
    <property type="entry name" value="CAP_ED"/>
    <property type="match status" value="1"/>
</dbReference>
<protein>
    <recommendedName>
        <fullName evidence="8">Crp/Fnr family transcriptional regulator</fullName>
    </recommendedName>
</protein>